<proteinExistence type="predicted"/>
<name>A0ABN3D8D8_9MICO</name>
<evidence type="ECO:0000313" key="2">
    <source>
        <dbReference type="EMBL" id="GAA2223998.1"/>
    </source>
</evidence>
<protein>
    <submittedName>
        <fullName evidence="2">Oxygenase MpaB family protein</fullName>
    </submittedName>
</protein>
<dbReference type="RefSeq" id="WP_259477654.1">
    <property type="nucleotide sequence ID" value="NZ_BAAAQY010000001.1"/>
</dbReference>
<gene>
    <name evidence="2" type="ORF">GCM10009851_04100</name>
</gene>
<evidence type="ECO:0000259" key="1">
    <source>
        <dbReference type="Pfam" id="PF09995"/>
    </source>
</evidence>
<keyword evidence="3" id="KW-1185">Reference proteome</keyword>
<dbReference type="EMBL" id="BAAAQY010000001">
    <property type="protein sequence ID" value="GAA2223998.1"/>
    <property type="molecule type" value="Genomic_DNA"/>
</dbReference>
<comment type="caution">
    <text evidence="2">The sequence shown here is derived from an EMBL/GenBank/DDBJ whole genome shotgun (WGS) entry which is preliminary data.</text>
</comment>
<dbReference type="PANTHER" id="PTHR36151">
    <property type="entry name" value="BLR2777 PROTEIN"/>
    <property type="match status" value="1"/>
</dbReference>
<dbReference type="Pfam" id="PF09995">
    <property type="entry name" value="MPAB_Lcp_cat"/>
    <property type="match status" value="1"/>
</dbReference>
<dbReference type="PANTHER" id="PTHR36151:SF3">
    <property type="entry name" value="ER-BOUND OXYGENASE MPAB_MPAB'_RUBBER OXYGENASE CATALYTIC DOMAIN-CONTAINING PROTEIN"/>
    <property type="match status" value="1"/>
</dbReference>
<dbReference type="Proteomes" id="UP001500929">
    <property type="component" value="Unassembled WGS sequence"/>
</dbReference>
<sequence>MRTLADIAPEGILLAGAGRAILLQIALPGVGRGVVEHSDFAARPMKRLTATLSYIYALSNGTPDDARRMRAAVNRAHAPVHGDPTRSAPAYDAHDPALQLWVAATLYDTAISLYERTFGPLGPEEGERVYREYARLGTDLQMPLELWPADRAAFRAYLDSTLATLSVDPAVSGVATALFRAENAPRWLRAVMPLARFVTVGLLPPNVRELYGFDWSVTHERRLRRTLGGVSAVYRVLPAAVRRWPQRHYLAGLRRTH</sequence>
<organism evidence="2 3">
    <name type="scientific">Herbiconiux moechotypicola</name>
    <dbReference type="NCBI Taxonomy" id="637393"/>
    <lineage>
        <taxon>Bacteria</taxon>
        <taxon>Bacillati</taxon>
        <taxon>Actinomycetota</taxon>
        <taxon>Actinomycetes</taxon>
        <taxon>Micrococcales</taxon>
        <taxon>Microbacteriaceae</taxon>
        <taxon>Herbiconiux</taxon>
    </lineage>
</organism>
<accession>A0ABN3D8D8</accession>
<dbReference type="InterPro" id="IPR018713">
    <property type="entry name" value="MPAB/Lcp_cat_dom"/>
</dbReference>
<reference evidence="2 3" key="1">
    <citation type="journal article" date="2019" name="Int. J. Syst. Evol. Microbiol.">
        <title>The Global Catalogue of Microorganisms (GCM) 10K type strain sequencing project: providing services to taxonomists for standard genome sequencing and annotation.</title>
        <authorList>
            <consortium name="The Broad Institute Genomics Platform"/>
            <consortium name="The Broad Institute Genome Sequencing Center for Infectious Disease"/>
            <person name="Wu L."/>
            <person name="Ma J."/>
        </authorList>
    </citation>
    <scope>NUCLEOTIDE SEQUENCE [LARGE SCALE GENOMIC DNA]</scope>
    <source>
        <strain evidence="2 3">JCM 16117</strain>
    </source>
</reference>
<evidence type="ECO:0000313" key="3">
    <source>
        <dbReference type="Proteomes" id="UP001500929"/>
    </source>
</evidence>
<feature type="domain" description="ER-bound oxygenase mpaB/mpaB'/Rubber oxygenase catalytic" evidence="1">
    <location>
        <begin position="10"/>
        <end position="230"/>
    </location>
</feature>